<reference evidence="1" key="1">
    <citation type="submission" date="2012-09" db="EMBL/GenBank/DDBJ databases">
        <authorList>
            <person name="Martin A.A."/>
        </authorList>
    </citation>
    <scope>NUCLEOTIDE SEQUENCE</scope>
</reference>
<name>A0A0K0D039_ANGCA</name>
<reference evidence="2" key="2">
    <citation type="submission" date="2017-02" db="UniProtKB">
        <authorList>
            <consortium name="WormBaseParasite"/>
        </authorList>
    </citation>
    <scope>IDENTIFICATION</scope>
</reference>
<sequence length="140" mass="15450">MLGFNDYYIAGLFDCNIFVRTMARWIKSIAKMIAAGIFVSKTTFTFTKAVAMGYLKNDCSFIDFVTCESGAVVSVSVQELCEQWKIQNYPMQHVDAFATGCDMVHYVTRTNGVALKLIVVLGKSCPDSLPGAHSIQLNSL</sequence>
<dbReference type="WBParaSite" id="ACAC_0000340801-mRNA-1">
    <property type="protein sequence ID" value="ACAC_0000340801-mRNA-1"/>
    <property type="gene ID" value="ACAC_0000340801"/>
</dbReference>
<evidence type="ECO:0000313" key="1">
    <source>
        <dbReference type="Proteomes" id="UP000035642"/>
    </source>
</evidence>
<proteinExistence type="predicted"/>
<dbReference type="AlphaFoldDB" id="A0A0K0D039"/>
<dbReference type="Proteomes" id="UP000035642">
    <property type="component" value="Unassembled WGS sequence"/>
</dbReference>
<evidence type="ECO:0000313" key="2">
    <source>
        <dbReference type="WBParaSite" id="ACAC_0000340801-mRNA-1"/>
    </source>
</evidence>
<organism evidence="1 2">
    <name type="scientific">Angiostrongylus cantonensis</name>
    <name type="common">Rat lungworm</name>
    <dbReference type="NCBI Taxonomy" id="6313"/>
    <lineage>
        <taxon>Eukaryota</taxon>
        <taxon>Metazoa</taxon>
        <taxon>Ecdysozoa</taxon>
        <taxon>Nematoda</taxon>
        <taxon>Chromadorea</taxon>
        <taxon>Rhabditida</taxon>
        <taxon>Rhabditina</taxon>
        <taxon>Rhabditomorpha</taxon>
        <taxon>Strongyloidea</taxon>
        <taxon>Metastrongylidae</taxon>
        <taxon>Angiostrongylus</taxon>
    </lineage>
</organism>
<keyword evidence="1" id="KW-1185">Reference proteome</keyword>
<protein>
    <submittedName>
        <fullName evidence="2">Glutaredoxin domain-containing protein</fullName>
    </submittedName>
</protein>
<accession>A0A0K0D039</accession>